<evidence type="ECO:0000256" key="5">
    <source>
        <dbReference type="ARBA" id="ARBA00023136"/>
    </source>
</evidence>
<keyword evidence="13" id="KW-1185">Reference proteome</keyword>
<dbReference type="Gene3D" id="6.10.340.10">
    <property type="match status" value="1"/>
</dbReference>
<organism evidence="12 13">
    <name type="scientific">Candidatus Clostridium radicumherbarum</name>
    <dbReference type="NCBI Taxonomy" id="3381662"/>
    <lineage>
        <taxon>Bacteria</taxon>
        <taxon>Bacillati</taxon>
        <taxon>Bacillota</taxon>
        <taxon>Clostridia</taxon>
        <taxon>Eubacteriales</taxon>
        <taxon>Clostridiaceae</taxon>
        <taxon>Clostridium</taxon>
    </lineage>
</organism>
<dbReference type="CDD" id="cd06225">
    <property type="entry name" value="HAMP"/>
    <property type="match status" value="1"/>
</dbReference>
<dbReference type="Pfam" id="PF17202">
    <property type="entry name" value="sCache_3_3"/>
    <property type="match status" value="1"/>
</dbReference>
<evidence type="ECO:0000259" key="11">
    <source>
        <dbReference type="PROSITE" id="PS50885"/>
    </source>
</evidence>
<dbReference type="InterPro" id="IPR003660">
    <property type="entry name" value="HAMP_dom"/>
</dbReference>
<dbReference type="PROSITE" id="PS50111">
    <property type="entry name" value="CHEMOTAXIS_TRANSDUC_2"/>
    <property type="match status" value="1"/>
</dbReference>
<evidence type="ECO:0000313" key="13">
    <source>
        <dbReference type="Proteomes" id="UP001623661"/>
    </source>
</evidence>
<evidence type="ECO:0000256" key="9">
    <source>
        <dbReference type="SAM" id="Phobius"/>
    </source>
</evidence>
<dbReference type="InterPro" id="IPR033463">
    <property type="entry name" value="sCache_3"/>
</dbReference>
<reference evidence="12 13" key="1">
    <citation type="submission" date="2024-11" db="EMBL/GenBank/DDBJ databases">
        <authorList>
            <person name="Heng Y.C."/>
            <person name="Lim A.C.H."/>
            <person name="Lee J.K.Y."/>
            <person name="Kittelmann S."/>
        </authorList>
    </citation>
    <scope>NUCLEOTIDE SEQUENCE [LARGE SCALE GENOMIC DNA]</scope>
    <source>
        <strain evidence="12 13">WILCCON 0202</strain>
    </source>
</reference>
<evidence type="ECO:0000256" key="7">
    <source>
        <dbReference type="ARBA" id="ARBA00029447"/>
    </source>
</evidence>
<keyword evidence="6 8" id="KW-0807">Transducer</keyword>
<keyword evidence="4 9" id="KW-1133">Transmembrane helix</keyword>
<dbReference type="SMART" id="SM00283">
    <property type="entry name" value="MA"/>
    <property type="match status" value="1"/>
</dbReference>
<proteinExistence type="inferred from homology"/>
<name>A0ABW8TNP5_9CLOT</name>
<dbReference type="SUPFAM" id="SSF58104">
    <property type="entry name" value="Methyl-accepting chemotaxis protein (MCP) signaling domain"/>
    <property type="match status" value="1"/>
</dbReference>
<feature type="transmembrane region" description="Helical" evidence="9">
    <location>
        <begin position="207"/>
        <end position="227"/>
    </location>
</feature>
<evidence type="ECO:0000256" key="6">
    <source>
        <dbReference type="ARBA" id="ARBA00023224"/>
    </source>
</evidence>
<evidence type="ECO:0000256" key="1">
    <source>
        <dbReference type="ARBA" id="ARBA00004651"/>
    </source>
</evidence>
<evidence type="ECO:0000256" key="2">
    <source>
        <dbReference type="ARBA" id="ARBA00022475"/>
    </source>
</evidence>
<dbReference type="PRINTS" id="PR00260">
    <property type="entry name" value="CHEMTRNSDUCR"/>
</dbReference>
<dbReference type="PROSITE" id="PS50885">
    <property type="entry name" value="HAMP"/>
    <property type="match status" value="1"/>
</dbReference>
<dbReference type="Pfam" id="PF00672">
    <property type="entry name" value="HAMP"/>
    <property type="match status" value="1"/>
</dbReference>
<feature type="domain" description="Methyl-accepting transducer" evidence="10">
    <location>
        <begin position="299"/>
        <end position="570"/>
    </location>
</feature>
<accession>A0ABW8TNP5</accession>
<dbReference type="InterPro" id="IPR004089">
    <property type="entry name" value="MCPsignal_dom"/>
</dbReference>
<comment type="similarity">
    <text evidence="7">Belongs to the methyl-accepting chemotaxis (MCP) protein family.</text>
</comment>
<evidence type="ECO:0000259" key="10">
    <source>
        <dbReference type="PROSITE" id="PS50111"/>
    </source>
</evidence>
<dbReference type="EMBL" id="JBJHZY010000001">
    <property type="protein sequence ID" value="MFL0266575.1"/>
    <property type="molecule type" value="Genomic_DNA"/>
</dbReference>
<keyword evidence="3 9" id="KW-0812">Transmembrane</keyword>
<comment type="subcellular location">
    <subcellularLocation>
        <location evidence="1">Cell membrane</location>
        <topology evidence="1">Multi-pass membrane protein</topology>
    </subcellularLocation>
</comment>
<dbReference type="Pfam" id="PF00015">
    <property type="entry name" value="MCPsignal"/>
    <property type="match status" value="1"/>
</dbReference>
<dbReference type="Gene3D" id="1.10.287.950">
    <property type="entry name" value="Methyl-accepting chemotaxis protein"/>
    <property type="match status" value="1"/>
</dbReference>
<dbReference type="SMART" id="SM00304">
    <property type="entry name" value="HAMP"/>
    <property type="match status" value="1"/>
</dbReference>
<evidence type="ECO:0000256" key="3">
    <source>
        <dbReference type="ARBA" id="ARBA00022692"/>
    </source>
</evidence>
<dbReference type="RefSeq" id="WP_406763206.1">
    <property type="nucleotide sequence ID" value="NZ_JBJHZY010000001.1"/>
</dbReference>
<comment type="caution">
    <text evidence="12">The sequence shown here is derived from an EMBL/GenBank/DDBJ whole genome shotgun (WGS) entry which is preliminary data.</text>
</comment>
<dbReference type="PANTHER" id="PTHR32089:SF112">
    <property type="entry name" value="LYSOZYME-LIKE PROTEIN-RELATED"/>
    <property type="match status" value="1"/>
</dbReference>
<protein>
    <submittedName>
        <fullName evidence="12">Methyl-accepting chemotaxis protein</fullName>
    </submittedName>
</protein>
<feature type="domain" description="HAMP" evidence="11">
    <location>
        <begin position="228"/>
        <end position="280"/>
    </location>
</feature>
<dbReference type="PANTHER" id="PTHR32089">
    <property type="entry name" value="METHYL-ACCEPTING CHEMOTAXIS PROTEIN MCPB"/>
    <property type="match status" value="1"/>
</dbReference>
<evidence type="ECO:0000256" key="8">
    <source>
        <dbReference type="PROSITE-ProRule" id="PRU00284"/>
    </source>
</evidence>
<dbReference type="Proteomes" id="UP001623661">
    <property type="component" value="Unassembled WGS sequence"/>
</dbReference>
<keyword evidence="5 9" id="KW-0472">Membrane</keyword>
<sequence length="585" mass="64382">MKIIYRKLNFRFNNKIKLSLNKILNFKLRGKLLTTYILLFLLFSLTVFTVANTLVKNLATSYETDQLNVAAKTGLSFLNQAYAGNFNLVNDKLYRGDIPLETDTIIVDKISKETGTVSAILNGTKNISTSIKNSKGERIQIIPVSDAIKKTVLVDSKDYIGKITIDNKEYEGRFTAIKDNNNKNIGMWFTGVDKSKTKNAIANFDKVIILTTLLFVALGILFIELFIRRLLKNVKVVSDTLKHMGEGNLDVQCEVKTNDEIQDIASSVNLSIKNIKNLIANIINMTEALTETSASISDTSEGFGFSSNEISAAVAEVSQGAFSQAEEIKECGNIIELLAQNINEMEAQSSNTISDMEIMKNNNQVGLEALDNLKLKLKRNNECTISVSKGIDKLFENTRSIENIANTIKALADQTNLLALNASIEAARAGEVGLGFTVVAEEVRKLAEKSREATEGIQKIINEIASTVMTTEKDMEESKTVVLESNSSMLETLNAFLEIEASSNKLIGEILMLKSNVGNVRNAEEQVVKSIGHISVVTEESTVIAAEVNLKAEQQAASVEEIISSLQEQNAMVNELSKSISMFRI</sequence>
<evidence type="ECO:0000313" key="12">
    <source>
        <dbReference type="EMBL" id="MFL0266575.1"/>
    </source>
</evidence>
<gene>
    <name evidence="12" type="ORF">ACJDUH_00580</name>
</gene>
<evidence type="ECO:0000256" key="4">
    <source>
        <dbReference type="ARBA" id="ARBA00022989"/>
    </source>
</evidence>
<dbReference type="InterPro" id="IPR004090">
    <property type="entry name" value="Chemotax_Me-accpt_rcpt"/>
</dbReference>
<keyword evidence="2" id="KW-1003">Cell membrane</keyword>